<dbReference type="SUPFAM" id="SSF55826">
    <property type="entry name" value="YbaK/ProRS associated domain"/>
    <property type="match status" value="1"/>
</dbReference>
<reference evidence="5 6" key="1">
    <citation type="submission" date="2016-10" db="EMBL/GenBank/DDBJ databases">
        <title>Complete genome of the TMA-utilizing, human hosted archaeon Methanomethylophilus alvus Gen. nov, sp. nov., strain Mx-05, derived from a pure culture.</title>
        <authorList>
            <person name="Brugere J.-F."/>
            <person name="Ben Hania W."/>
            <person name="Chaudhary P.P."/>
            <person name="Gaci N."/>
            <person name="Borrel G."/>
            <person name="Cao Van Tuat L."/>
            <person name="Fardeau M.-L."/>
            <person name="Harris H.M.B."/>
            <person name="O'Toole P.W."/>
            <person name="Ollivier B."/>
        </authorList>
    </citation>
    <scope>NUCLEOTIDE SEQUENCE [LARGE SCALE GENOMIC DNA]</scope>
    <source>
        <strain evidence="5 6">Mx-05</strain>
    </source>
</reference>
<gene>
    <name evidence="5" type="ORF">BKD89_05375</name>
</gene>
<evidence type="ECO:0000313" key="6">
    <source>
        <dbReference type="Proteomes" id="UP000273278"/>
    </source>
</evidence>
<evidence type="ECO:0000313" key="5">
    <source>
        <dbReference type="EMBL" id="AYQ55232.1"/>
    </source>
</evidence>
<comment type="similarity">
    <text evidence="1">Belongs to the prolyl-tRNA editing family. YbaK/EbsC subfamily.</text>
</comment>
<keyword evidence="3" id="KW-0456">Lyase</keyword>
<dbReference type="PIRSF" id="PIRSF006181">
    <property type="entry name" value="EbsC_YbaK"/>
    <property type="match status" value="1"/>
</dbReference>
<organism evidence="5 6">
    <name type="scientific">Methanomethylophilus alvi</name>
    <dbReference type="NCBI Taxonomy" id="1291540"/>
    <lineage>
        <taxon>Archaea</taxon>
        <taxon>Methanobacteriati</taxon>
        <taxon>Thermoplasmatota</taxon>
        <taxon>Thermoplasmata</taxon>
        <taxon>Methanomassiliicoccales</taxon>
        <taxon>Methanomethylophilaceae</taxon>
        <taxon>Methanomethylophilus</taxon>
    </lineage>
</organism>
<evidence type="ECO:0000256" key="2">
    <source>
        <dbReference type="ARBA" id="ARBA00022917"/>
    </source>
</evidence>
<dbReference type="GO" id="GO:0006412">
    <property type="term" value="P:translation"/>
    <property type="evidence" value="ECO:0007669"/>
    <property type="project" value="UniProtKB-KW"/>
</dbReference>
<dbReference type="RefSeq" id="WP_022532757.1">
    <property type="nucleotide sequence ID" value="NZ_CAYARL010000026.1"/>
</dbReference>
<name>A0A3G3II99_9ARCH</name>
<evidence type="ECO:0000256" key="3">
    <source>
        <dbReference type="ARBA" id="ARBA00023239"/>
    </source>
</evidence>
<accession>A0A3G3II99</accession>
<dbReference type="AlphaFoldDB" id="A0A3G3II99"/>
<dbReference type="CDD" id="cd00002">
    <property type="entry name" value="YbaK_deacylase"/>
    <property type="match status" value="1"/>
</dbReference>
<dbReference type="InterPro" id="IPR007214">
    <property type="entry name" value="YbaK/aa-tRNA-synth-assoc-dom"/>
</dbReference>
<dbReference type="EMBL" id="CP017686">
    <property type="protein sequence ID" value="AYQ55232.1"/>
    <property type="molecule type" value="Genomic_DNA"/>
</dbReference>
<dbReference type="InterPro" id="IPR004369">
    <property type="entry name" value="Prolyl-tRNA_editing_YbaK/EbsC"/>
</dbReference>
<dbReference type="NCBIfam" id="TIGR00011">
    <property type="entry name" value="YbaK_EbsC"/>
    <property type="match status" value="1"/>
</dbReference>
<dbReference type="OMA" id="SGYMVGG"/>
<dbReference type="GO" id="GO:0002161">
    <property type="term" value="F:aminoacyl-tRNA deacylase activity"/>
    <property type="evidence" value="ECO:0007669"/>
    <property type="project" value="InterPro"/>
</dbReference>
<dbReference type="PANTHER" id="PTHR30411:SF0">
    <property type="entry name" value="CYS-TRNA(PRO)_CYS-TRNA(CYS) DEACYLASE YBAK"/>
    <property type="match status" value="1"/>
</dbReference>
<sequence length="155" mass="17102">MEKTNPMRILDKAGIPYEVHDYTSSGAIAGADVAAAMGEDPEEVFKTLVTQGRSERYYVFVVPVDRELDLKKAAASVGEKSVEMIRSKDLLPTTGYVHGGCSPLGMRKQLRTVIDSSAAEHERFYVSGGKVGLQIEMDFADLRKVLDYRLADISR</sequence>
<dbReference type="Pfam" id="PF04073">
    <property type="entry name" value="tRNA_edit"/>
    <property type="match status" value="1"/>
</dbReference>
<dbReference type="PANTHER" id="PTHR30411">
    <property type="entry name" value="CYTOPLASMIC PROTEIN"/>
    <property type="match status" value="1"/>
</dbReference>
<evidence type="ECO:0000256" key="1">
    <source>
        <dbReference type="ARBA" id="ARBA00009798"/>
    </source>
</evidence>
<protein>
    <submittedName>
        <fullName evidence="5">Aminoacyl-tRNA deacylase</fullName>
    </submittedName>
</protein>
<dbReference type="GeneID" id="41321877"/>
<keyword evidence="2" id="KW-0648">Protein biosynthesis</keyword>
<proteinExistence type="inferred from homology"/>
<dbReference type="Proteomes" id="UP000273278">
    <property type="component" value="Chromosome"/>
</dbReference>
<dbReference type="Gene3D" id="3.90.960.10">
    <property type="entry name" value="YbaK/aminoacyl-tRNA synthetase-associated domain"/>
    <property type="match status" value="1"/>
</dbReference>
<dbReference type="GO" id="GO:0016829">
    <property type="term" value="F:lyase activity"/>
    <property type="evidence" value="ECO:0007669"/>
    <property type="project" value="UniProtKB-KW"/>
</dbReference>
<evidence type="ECO:0000259" key="4">
    <source>
        <dbReference type="Pfam" id="PF04073"/>
    </source>
</evidence>
<dbReference type="InterPro" id="IPR036754">
    <property type="entry name" value="YbaK/aa-tRNA-synt-asso_dom_sf"/>
</dbReference>
<feature type="domain" description="YbaK/aminoacyl-tRNA synthetase-associated" evidence="4">
    <location>
        <begin position="31"/>
        <end position="144"/>
    </location>
</feature>